<accession>A0A7W8QQD2</accession>
<name>A0A7W8QQD2_9ACTN</name>
<gene>
    <name evidence="1" type="ORF">HDA36_004731</name>
</gene>
<dbReference type="Proteomes" id="UP000572635">
    <property type="component" value="Unassembled WGS sequence"/>
</dbReference>
<comment type="caution">
    <text evidence="1">The sequence shown here is derived from an EMBL/GenBank/DDBJ whole genome shotgun (WGS) entry which is preliminary data.</text>
</comment>
<reference evidence="1 2" key="1">
    <citation type="submission" date="2020-08" db="EMBL/GenBank/DDBJ databases">
        <title>Sequencing the genomes of 1000 actinobacteria strains.</title>
        <authorList>
            <person name="Klenk H.-P."/>
        </authorList>
    </citation>
    <scope>NUCLEOTIDE SEQUENCE [LARGE SCALE GENOMIC DNA]</scope>
    <source>
        <strain evidence="1 2">DSM 44551</strain>
    </source>
</reference>
<proteinExistence type="predicted"/>
<dbReference type="EMBL" id="JACHDB010000001">
    <property type="protein sequence ID" value="MBB5434647.1"/>
    <property type="molecule type" value="Genomic_DNA"/>
</dbReference>
<dbReference type="AlphaFoldDB" id="A0A7W8QQD2"/>
<sequence length="393" mass="42673">MQNGFGQVMVAAFADARIEAEYVPPAGVRVVLPDGRSTEMDLSAAFQHVAAEVPEAEQPDFAAGVVRGMMRSFRRSGIRIGTHYPLPADDAAGHALLAAFREAGHRPVFEEPGVLSVELGDGGKAVLKVDRYRAAAEGASEQEMRVQAAEFAAAAARDFARGEEQSDHTGGDTAALRLRLYPEGMLTEELRRAVVTRELADGVWETVAVDHPDSVQPLSRGAVEGPGAQPIDRLFQAAVENSLAEPSEVSEHEYNGVKLLHIGGEHFYMAAHAHVLGRYLGRYAPLENGALVAFPVPQVVLINPFGAGHPIAAMEAMQELAERFVEGDKPISAQVFWWRPRAAELADPGRAPAQDHRPDLRQVRVEVDHEAKSVSIYGDEDFRALLNRLMAEE</sequence>
<evidence type="ECO:0000313" key="1">
    <source>
        <dbReference type="EMBL" id="MBB5434647.1"/>
    </source>
</evidence>
<dbReference type="RefSeq" id="WP_184395428.1">
    <property type="nucleotide sequence ID" value="NZ_BAAAJD010000060.1"/>
</dbReference>
<evidence type="ECO:0000313" key="2">
    <source>
        <dbReference type="Proteomes" id="UP000572635"/>
    </source>
</evidence>
<protein>
    <submittedName>
        <fullName evidence="1">Uncharacterized protein</fullName>
    </submittedName>
</protein>
<organism evidence="1 2">
    <name type="scientific">Nocardiopsis composta</name>
    <dbReference type="NCBI Taxonomy" id="157465"/>
    <lineage>
        <taxon>Bacteria</taxon>
        <taxon>Bacillati</taxon>
        <taxon>Actinomycetota</taxon>
        <taxon>Actinomycetes</taxon>
        <taxon>Streptosporangiales</taxon>
        <taxon>Nocardiopsidaceae</taxon>
        <taxon>Nocardiopsis</taxon>
    </lineage>
</organism>
<keyword evidence="2" id="KW-1185">Reference proteome</keyword>